<accession>A0A7X1NPD9</accession>
<dbReference type="Gene3D" id="3.30.450.40">
    <property type="match status" value="1"/>
</dbReference>
<protein>
    <submittedName>
        <fullName evidence="2">GAF domain-containing protein</fullName>
    </submittedName>
</protein>
<keyword evidence="3" id="KW-1185">Reference proteome</keyword>
<dbReference type="SUPFAM" id="SSF55781">
    <property type="entry name" value="GAF domain-like"/>
    <property type="match status" value="1"/>
</dbReference>
<dbReference type="SMART" id="SM00065">
    <property type="entry name" value="GAF"/>
    <property type="match status" value="1"/>
</dbReference>
<gene>
    <name evidence="2" type="ORF">FNH21_07175</name>
</gene>
<proteinExistence type="predicted"/>
<sequence>MTDGRPQRALMIAAVGRVGLAPEDVWRTGLLLGGTLSLPDVREYLHQRLDLPAPESDILAAAVNTLLRGTGMNLAVPPMAEDAPEGSGGGIGDLGADAAFLLTDEEQEQQRLEAVRRTSLLDTEPEERFDAITRRAHERFRSSSVIVTLLDEHRQFLKSAIGPVEQNMPRTRSFCDTTIRESVPVIVEDAFDDPRFRWNPLVLGDPFIRFYAGHPLRSPDGWAVGTLCVIDQEPRTFDAEDEADFHAMALEVQAQLNA</sequence>
<organism evidence="2 3">
    <name type="scientific">Arthrobacter bussei</name>
    <dbReference type="NCBI Taxonomy" id="2594179"/>
    <lineage>
        <taxon>Bacteria</taxon>
        <taxon>Bacillati</taxon>
        <taxon>Actinomycetota</taxon>
        <taxon>Actinomycetes</taxon>
        <taxon>Micrococcales</taxon>
        <taxon>Micrococcaceae</taxon>
        <taxon>Arthrobacter</taxon>
    </lineage>
</organism>
<evidence type="ECO:0000259" key="1">
    <source>
        <dbReference type="SMART" id="SM00065"/>
    </source>
</evidence>
<dbReference type="InterPro" id="IPR029016">
    <property type="entry name" value="GAF-like_dom_sf"/>
</dbReference>
<evidence type="ECO:0000313" key="2">
    <source>
        <dbReference type="EMBL" id="MPY10506.1"/>
    </source>
</evidence>
<evidence type="ECO:0000313" key="3">
    <source>
        <dbReference type="Proteomes" id="UP000326464"/>
    </source>
</evidence>
<dbReference type="PANTHER" id="PTHR43102:SF2">
    <property type="entry name" value="GAF DOMAIN-CONTAINING PROTEIN"/>
    <property type="match status" value="1"/>
</dbReference>
<dbReference type="PANTHER" id="PTHR43102">
    <property type="entry name" value="SLR1143 PROTEIN"/>
    <property type="match status" value="1"/>
</dbReference>
<dbReference type="OrthoDB" id="9151676at2"/>
<name>A0A7X1NPD9_9MICC</name>
<dbReference type="RefSeq" id="WP_152813403.1">
    <property type="nucleotide sequence ID" value="NZ_VJXX01000001.1"/>
</dbReference>
<dbReference type="InterPro" id="IPR003018">
    <property type="entry name" value="GAF"/>
</dbReference>
<feature type="domain" description="GAF" evidence="1">
    <location>
        <begin position="124"/>
        <end position="257"/>
    </location>
</feature>
<dbReference type="EMBL" id="VJXX01000001">
    <property type="protein sequence ID" value="MPY10506.1"/>
    <property type="molecule type" value="Genomic_DNA"/>
</dbReference>
<dbReference type="Pfam" id="PF01590">
    <property type="entry name" value="GAF"/>
    <property type="match status" value="1"/>
</dbReference>
<dbReference type="Proteomes" id="UP000326464">
    <property type="component" value="Unassembled WGS sequence"/>
</dbReference>
<dbReference type="AlphaFoldDB" id="A0A7X1NPD9"/>
<reference evidence="3" key="1">
    <citation type="submission" date="2019-07" db="EMBL/GenBank/DDBJ databases">
        <title>Arthrobacter KR32 sp. nov., isolated from mountain cheese made of cows milk.</title>
        <authorList>
            <person name="Flegler A."/>
        </authorList>
    </citation>
    <scope>NUCLEOTIDE SEQUENCE [LARGE SCALE GENOMIC DNA]</scope>
    <source>
        <strain evidence="3">KR32</strain>
    </source>
</reference>
<comment type="caution">
    <text evidence="2">The sequence shown here is derived from an EMBL/GenBank/DDBJ whole genome shotgun (WGS) entry which is preliminary data.</text>
</comment>